<dbReference type="AlphaFoldDB" id="A0AAE0FUL7"/>
<feature type="transmembrane region" description="Helical" evidence="7">
    <location>
        <begin position="96"/>
        <end position="117"/>
    </location>
</feature>
<dbReference type="InterPro" id="IPR011527">
    <property type="entry name" value="ABC1_TM_dom"/>
</dbReference>
<dbReference type="InterPro" id="IPR036640">
    <property type="entry name" value="ABC1_TM_sf"/>
</dbReference>
<dbReference type="Pfam" id="PF00664">
    <property type="entry name" value="ABC_membrane"/>
    <property type="match status" value="1"/>
</dbReference>
<keyword evidence="3" id="KW-0547">Nucleotide-binding</keyword>
<keyword evidence="4" id="KW-0067">ATP-binding</keyword>
<dbReference type="PROSITE" id="PS50929">
    <property type="entry name" value="ABC_TM1F"/>
    <property type="match status" value="1"/>
</dbReference>
<gene>
    <name evidence="9" type="ORF">CYMTET_25021</name>
</gene>
<keyword evidence="10" id="KW-1185">Reference proteome</keyword>
<evidence type="ECO:0000313" key="10">
    <source>
        <dbReference type="Proteomes" id="UP001190700"/>
    </source>
</evidence>
<feature type="transmembrane region" description="Helical" evidence="7">
    <location>
        <begin position="138"/>
        <end position="154"/>
    </location>
</feature>
<dbReference type="Gene3D" id="1.20.1560.10">
    <property type="entry name" value="ABC transporter type 1, transmembrane domain"/>
    <property type="match status" value="1"/>
</dbReference>
<accession>A0AAE0FUL7</accession>
<reference evidence="9 10" key="1">
    <citation type="journal article" date="2015" name="Genome Biol. Evol.">
        <title>Comparative Genomics of a Bacterivorous Green Alga Reveals Evolutionary Causalities and Consequences of Phago-Mixotrophic Mode of Nutrition.</title>
        <authorList>
            <person name="Burns J.A."/>
            <person name="Paasch A."/>
            <person name="Narechania A."/>
            <person name="Kim E."/>
        </authorList>
    </citation>
    <scope>NUCLEOTIDE SEQUENCE [LARGE SCALE GENOMIC DNA]</scope>
    <source>
        <strain evidence="9 10">PLY_AMNH</strain>
    </source>
</reference>
<evidence type="ECO:0000256" key="1">
    <source>
        <dbReference type="ARBA" id="ARBA00022448"/>
    </source>
</evidence>
<dbReference type="GO" id="GO:0140359">
    <property type="term" value="F:ABC-type transporter activity"/>
    <property type="evidence" value="ECO:0007669"/>
    <property type="project" value="InterPro"/>
</dbReference>
<dbReference type="PANTHER" id="PTHR24223">
    <property type="entry name" value="ATP-BINDING CASSETTE SUB-FAMILY C"/>
    <property type="match status" value="1"/>
</dbReference>
<feature type="domain" description="ABC transmembrane type-1" evidence="8">
    <location>
        <begin position="100"/>
        <end position="278"/>
    </location>
</feature>
<evidence type="ECO:0000256" key="7">
    <source>
        <dbReference type="SAM" id="Phobius"/>
    </source>
</evidence>
<dbReference type="GO" id="GO:0016020">
    <property type="term" value="C:membrane"/>
    <property type="evidence" value="ECO:0007669"/>
    <property type="project" value="InterPro"/>
</dbReference>
<evidence type="ECO:0000259" key="8">
    <source>
        <dbReference type="PROSITE" id="PS50929"/>
    </source>
</evidence>
<evidence type="ECO:0000313" key="9">
    <source>
        <dbReference type="EMBL" id="KAK3266351.1"/>
    </source>
</evidence>
<sequence length="278" mass="31425">MAVEQVPDFEPPARCLSADKASFMQRITFNWVWPLLHKGNRTEVLEQADVSNILGEMDQAEKLCSSFENVWTENCSKGANKVSLFRLIFQLHFDTALKHAVLGLVVTVAHFAGPLLLREFIAELERLEDDSSRSAERAWILAAFLGANGLFLTVNHHQFFFTGMQFGYRVRTQMMAAIHSKVLRLNSKAISTITTGQMVNLVSNDVRKFDDALNFWVFLFDGPLELFLVVALLWTEIGFLATLLSTGTMLSLIPLQSMERRTHAWRGAESALAMELRQ</sequence>
<evidence type="ECO:0000256" key="2">
    <source>
        <dbReference type="ARBA" id="ARBA00022692"/>
    </source>
</evidence>
<dbReference type="SUPFAM" id="SSF90123">
    <property type="entry name" value="ABC transporter transmembrane region"/>
    <property type="match status" value="1"/>
</dbReference>
<dbReference type="EMBL" id="LGRX02013171">
    <property type="protein sequence ID" value="KAK3266351.1"/>
    <property type="molecule type" value="Genomic_DNA"/>
</dbReference>
<feature type="transmembrane region" description="Helical" evidence="7">
    <location>
        <begin position="226"/>
        <end position="253"/>
    </location>
</feature>
<evidence type="ECO:0000256" key="6">
    <source>
        <dbReference type="ARBA" id="ARBA00023136"/>
    </source>
</evidence>
<keyword evidence="2 7" id="KW-0812">Transmembrane</keyword>
<evidence type="ECO:0000256" key="5">
    <source>
        <dbReference type="ARBA" id="ARBA00022989"/>
    </source>
</evidence>
<dbReference type="InterPro" id="IPR050173">
    <property type="entry name" value="ABC_transporter_C-like"/>
</dbReference>
<dbReference type="PANTHER" id="PTHR24223:SF453">
    <property type="entry name" value="ABC TRANSPORTER"/>
    <property type="match status" value="1"/>
</dbReference>
<keyword evidence="1" id="KW-0813">Transport</keyword>
<proteinExistence type="predicted"/>
<keyword evidence="6 7" id="KW-0472">Membrane</keyword>
<name>A0AAE0FUL7_9CHLO</name>
<dbReference type="Proteomes" id="UP001190700">
    <property type="component" value="Unassembled WGS sequence"/>
</dbReference>
<comment type="caution">
    <text evidence="9">The sequence shown here is derived from an EMBL/GenBank/DDBJ whole genome shotgun (WGS) entry which is preliminary data.</text>
</comment>
<dbReference type="GO" id="GO:0005524">
    <property type="term" value="F:ATP binding"/>
    <property type="evidence" value="ECO:0007669"/>
    <property type="project" value="UniProtKB-KW"/>
</dbReference>
<keyword evidence="5 7" id="KW-1133">Transmembrane helix</keyword>
<organism evidence="9 10">
    <name type="scientific">Cymbomonas tetramitiformis</name>
    <dbReference type="NCBI Taxonomy" id="36881"/>
    <lineage>
        <taxon>Eukaryota</taxon>
        <taxon>Viridiplantae</taxon>
        <taxon>Chlorophyta</taxon>
        <taxon>Pyramimonadophyceae</taxon>
        <taxon>Pyramimonadales</taxon>
        <taxon>Pyramimonadaceae</taxon>
        <taxon>Cymbomonas</taxon>
    </lineage>
</organism>
<evidence type="ECO:0000256" key="4">
    <source>
        <dbReference type="ARBA" id="ARBA00022840"/>
    </source>
</evidence>
<evidence type="ECO:0000256" key="3">
    <source>
        <dbReference type="ARBA" id="ARBA00022741"/>
    </source>
</evidence>
<protein>
    <recommendedName>
        <fullName evidence="8">ABC transmembrane type-1 domain-containing protein</fullName>
    </recommendedName>
</protein>